<evidence type="ECO:0000313" key="2">
    <source>
        <dbReference type="Proteomes" id="UP000004198"/>
    </source>
</evidence>
<keyword evidence="2" id="KW-1185">Reference proteome</keyword>
<organism evidence="1 2">
    <name type="scientific">Clostridium carboxidivorans P7</name>
    <dbReference type="NCBI Taxonomy" id="536227"/>
    <lineage>
        <taxon>Bacteria</taxon>
        <taxon>Bacillati</taxon>
        <taxon>Bacillota</taxon>
        <taxon>Clostridia</taxon>
        <taxon>Eubacteriales</taxon>
        <taxon>Clostridiaceae</taxon>
        <taxon>Clostridium</taxon>
    </lineage>
</organism>
<sequence length="106" mass="12640">MVKENDILKPEKVLSLLYDDELKKIGNKRYKGESKMWLAENQILVVTDIDLESEKIYYNGDNEVQAYKRYKEVQHLNKQIVRANVKMCKVRGYDFIHSFEVIERLV</sequence>
<dbReference type="Proteomes" id="UP000004198">
    <property type="component" value="Unassembled WGS sequence"/>
</dbReference>
<protein>
    <submittedName>
        <fullName evidence="1">Uncharacterized protein</fullName>
    </submittedName>
</protein>
<dbReference type="eggNOG" id="ENOG50328QY">
    <property type="taxonomic scope" value="Bacteria"/>
</dbReference>
<proteinExistence type="predicted"/>
<accession>C6PYS9</accession>
<dbReference type="RefSeq" id="WP_007062831.1">
    <property type="nucleotide sequence ID" value="NZ_ACVI01000083.1"/>
</dbReference>
<dbReference type="AlphaFoldDB" id="C6PYS9"/>
<comment type="caution">
    <text evidence="1">The sequence shown here is derived from an EMBL/GenBank/DDBJ whole genome shotgun (WGS) entry which is preliminary data.</text>
</comment>
<reference evidence="1 2" key="1">
    <citation type="submission" date="2009-06" db="EMBL/GenBank/DDBJ databases">
        <title>The draft genome of Clostridium carboxidivorans P7.</title>
        <authorList>
            <consortium name="US DOE Joint Genome Institute (JGI-PGF)"/>
            <person name="Lucas S."/>
            <person name="Copeland A."/>
            <person name="Lapidus A."/>
            <person name="Glavina del Rio T."/>
            <person name="Tice H."/>
            <person name="Bruce D."/>
            <person name="Goodwin L."/>
            <person name="Pitluck S."/>
            <person name="Larimer F."/>
            <person name="Land M.L."/>
            <person name="Hauser L."/>
            <person name="Hemme C.L."/>
        </authorList>
    </citation>
    <scope>NUCLEOTIDE SEQUENCE [LARGE SCALE GENOMIC DNA]</scope>
    <source>
        <strain evidence="1 2">P7</strain>
    </source>
</reference>
<name>C6PYS9_9CLOT</name>
<dbReference type="EMBL" id="ACVI01000083">
    <property type="protein sequence ID" value="EET85610.1"/>
    <property type="molecule type" value="Genomic_DNA"/>
</dbReference>
<evidence type="ECO:0000313" key="1">
    <source>
        <dbReference type="EMBL" id="EET85610.1"/>
    </source>
</evidence>
<gene>
    <name evidence="1" type="ORF">CcarbDRAFT_3946</name>
</gene>